<organism evidence="4 5">
    <name type="scientific">Hibiscus sabdariffa</name>
    <name type="common">roselle</name>
    <dbReference type="NCBI Taxonomy" id="183260"/>
    <lineage>
        <taxon>Eukaryota</taxon>
        <taxon>Viridiplantae</taxon>
        <taxon>Streptophyta</taxon>
        <taxon>Embryophyta</taxon>
        <taxon>Tracheophyta</taxon>
        <taxon>Spermatophyta</taxon>
        <taxon>Magnoliopsida</taxon>
        <taxon>eudicotyledons</taxon>
        <taxon>Gunneridae</taxon>
        <taxon>Pentapetalae</taxon>
        <taxon>rosids</taxon>
        <taxon>malvids</taxon>
        <taxon>Malvales</taxon>
        <taxon>Malvaceae</taxon>
        <taxon>Malvoideae</taxon>
        <taxon>Hibiscus</taxon>
    </lineage>
</organism>
<feature type="short sequence motif" description="VHIID" evidence="3">
    <location>
        <begin position="560"/>
        <end position="564"/>
    </location>
</feature>
<comment type="caution">
    <text evidence="4">The sequence shown here is derived from an EMBL/GenBank/DDBJ whole genome shotgun (WGS) entry which is preliminary data.</text>
</comment>
<dbReference type="EMBL" id="JBBPBN010000266">
    <property type="protein sequence ID" value="KAK8490992.1"/>
    <property type="molecule type" value="Genomic_DNA"/>
</dbReference>
<dbReference type="PROSITE" id="PS50985">
    <property type="entry name" value="GRAS"/>
    <property type="match status" value="1"/>
</dbReference>
<dbReference type="Pfam" id="PF03514">
    <property type="entry name" value="GRAS"/>
    <property type="match status" value="1"/>
</dbReference>
<evidence type="ECO:0000313" key="5">
    <source>
        <dbReference type="Proteomes" id="UP001396334"/>
    </source>
</evidence>
<dbReference type="InterPro" id="IPR005202">
    <property type="entry name" value="TF_GRAS"/>
</dbReference>
<evidence type="ECO:0000313" key="4">
    <source>
        <dbReference type="EMBL" id="KAK8490992.1"/>
    </source>
</evidence>
<keyword evidence="5" id="KW-1185">Reference proteome</keyword>
<evidence type="ECO:0000256" key="2">
    <source>
        <dbReference type="ARBA" id="ARBA00023163"/>
    </source>
</evidence>
<accession>A0ABR2ACZ9</accession>
<sequence length="814" mass="89110">MELKKKRKNKAKKGRLSLNLWSSKTASLSFRFCTVQMHFELQANGVVELAGFGSFCQQDKWIKQQEGDSFTFANGFYCNNGQETASVHMRRSQSPPTSASTLSSFNGGTTDAGGVGNSTENTTCTVAAVAPPKNPVLQPVPSEIGLIPGHEVTQRCNLGLEDWEAMLSESAISPSQDHSLLRWIAGGVDDRSLGLKQLLQSGITGPNQGFDFDGNAGLWVVDQGPGSDSIGCIVGSSPGNVISSAAQNLGGVPGSGFVPNGSNNGNGKIGLVTPSCSTVEGANNHKILGATVGLNANIQNMIFSSPASNIGHPVSLPMLYQQLLPGQFLEHQDEKPQICNPHVLMGQHLQPQNPNLSLPLSQEQHLLQPLPKRLNPGNLEFSSQIPKLSFSDTGQELFARKQLQQHMGFPQGVQFVPQQKPLMVAKDEVLSPGEEMAQQHLNQLHQQQQATLFELLYKAAEFVGTGNFSHAQGILARLNHQLSPVGKPLQRAAFYFKEALQLLLMNNSVSPPPPRCPAPFDIIFKMGAYKIFSEVSPLIQFVNFTCNQALLEALDGADRIHIVDFDIGFGAQWASYMQELPLRSRGAPSLKITAFVSPSTHHPIELGLMRENLTQFANEIGLSFELEMLNFDTLLQDPYSLPLFQSNQNEAVAVNFPVWSCSNQPSALPILLHFVKQLSPKIVVSLDRGCDRNDLPFPQHIMHAFQSYIDLLESLDAVKLTSDAANKIERFLLVPRIESTVSGRLNAPEKMPLWKTLLSSAGFAPVTFSNLTETQAECVVKRAQVRGFHVEKRQTKLVLCWQQKNLISVSAWRC</sequence>
<name>A0ABR2ACZ9_9ROSI</name>
<feature type="region of interest" description="Leucine repeat I (LRI)" evidence="3">
    <location>
        <begin position="450"/>
        <end position="510"/>
    </location>
</feature>
<gene>
    <name evidence="4" type="ORF">V6N11_060071</name>
</gene>
<feature type="region of interest" description="VHIID" evidence="3">
    <location>
        <begin position="529"/>
        <end position="594"/>
    </location>
</feature>
<evidence type="ECO:0000256" key="1">
    <source>
        <dbReference type="ARBA" id="ARBA00023015"/>
    </source>
</evidence>
<proteinExistence type="inferred from homology"/>
<reference evidence="4 5" key="1">
    <citation type="journal article" date="2024" name="G3 (Bethesda)">
        <title>Genome assembly of Hibiscus sabdariffa L. provides insights into metabolisms of medicinal natural products.</title>
        <authorList>
            <person name="Kim T."/>
        </authorList>
    </citation>
    <scope>NUCLEOTIDE SEQUENCE [LARGE SCALE GENOMIC DNA]</scope>
    <source>
        <strain evidence="4">TK-2024</strain>
        <tissue evidence="4">Old leaves</tissue>
    </source>
</reference>
<dbReference type="Proteomes" id="UP001396334">
    <property type="component" value="Unassembled WGS sequence"/>
</dbReference>
<keyword evidence="1" id="KW-0805">Transcription regulation</keyword>
<dbReference type="PANTHER" id="PTHR31636">
    <property type="entry name" value="OSJNBA0084A10.13 PROTEIN-RELATED"/>
    <property type="match status" value="1"/>
</dbReference>
<comment type="caution">
    <text evidence="3">Lacks conserved residue(s) required for the propagation of feature annotation.</text>
</comment>
<comment type="similarity">
    <text evidence="3">Belongs to the GRAS family.</text>
</comment>
<evidence type="ECO:0000256" key="3">
    <source>
        <dbReference type="PROSITE-ProRule" id="PRU01191"/>
    </source>
</evidence>
<keyword evidence="2" id="KW-0804">Transcription</keyword>
<feature type="region of interest" description="SAW" evidence="3">
    <location>
        <begin position="742"/>
        <end position="813"/>
    </location>
</feature>
<protein>
    <recommendedName>
        <fullName evidence="6">Scarecrow-like protein 6</fullName>
    </recommendedName>
</protein>
<evidence type="ECO:0008006" key="6">
    <source>
        <dbReference type="Google" id="ProtNLM"/>
    </source>
</evidence>